<organism evidence="2 3">
    <name type="scientific">Conoideocrella luteorostrata</name>
    <dbReference type="NCBI Taxonomy" id="1105319"/>
    <lineage>
        <taxon>Eukaryota</taxon>
        <taxon>Fungi</taxon>
        <taxon>Dikarya</taxon>
        <taxon>Ascomycota</taxon>
        <taxon>Pezizomycotina</taxon>
        <taxon>Sordariomycetes</taxon>
        <taxon>Hypocreomycetidae</taxon>
        <taxon>Hypocreales</taxon>
        <taxon>Clavicipitaceae</taxon>
        <taxon>Conoideocrella</taxon>
    </lineage>
</organism>
<comment type="caution">
    <text evidence="2">The sequence shown here is derived from an EMBL/GenBank/DDBJ whole genome shotgun (WGS) entry which is preliminary data.</text>
</comment>
<dbReference type="Pfam" id="PF07366">
    <property type="entry name" value="SnoaL"/>
    <property type="match status" value="1"/>
</dbReference>
<keyword evidence="3" id="KW-1185">Reference proteome</keyword>
<feature type="region of interest" description="Disordered" evidence="1">
    <location>
        <begin position="1"/>
        <end position="25"/>
    </location>
</feature>
<evidence type="ECO:0000256" key="1">
    <source>
        <dbReference type="SAM" id="MobiDB-lite"/>
    </source>
</evidence>
<dbReference type="InterPro" id="IPR009959">
    <property type="entry name" value="Cyclase_SnoaL-like"/>
</dbReference>
<dbReference type="AlphaFoldDB" id="A0AAJ0CDS6"/>
<dbReference type="InterPro" id="IPR032710">
    <property type="entry name" value="NTF2-like_dom_sf"/>
</dbReference>
<evidence type="ECO:0008006" key="4">
    <source>
        <dbReference type="Google" id="ProtNLM"/>
    </source>
</evidence>
<gene>
    <name evidence="2" type="ORF">QQS21_011246</name>
</gene>
<dbReference type="EMBL" id="JASWJB010000367">
    <property type="protein sequence ID" value="KAK2591070.1"/>
    <property type="molecule type" value="Genomic_DNA"/>
</dbReference>
<dbReference type="PANTHER" id="PTHR38436">
    <property type="entry name" value="POLYKETIDE CYCLASE SNOAL-LIKE DOMAIN"/>
    <property type="match status" value="1"/>
</dbReference>
<protein>
    <recommendedName>
        <fullName evidence="4">SnoaL-like domain-containing protein</fullName>
    </recommendedName>
</protein>
<evidence type="ECO:0000313" key="2">
    <source>
        <dbReference type="EMBL" id="KAK2591070.1"/>
    </source>
</evidence>
<dbReference type="Gene3D" id="3.10.450.50">
    <property type="match status" value="2"/>
</dbReference>
<accession>A0AAJ0CDS6</accession>
<dbReference type="Proteomes" id="UP001251528">
    <property type="component" value="Unassembled WGS sequence"/>
</dbReference>
<evidence type="ECO:0000313" key="3">
    <source>
        <dbReference type="Proteomes" id="UP001251528"/>
    </source>
</evidence>
<reference evidence="2" key="1">
    <citation type="submission" date="2023-06" db="EMBL/GenBank/DDBJ databases">
        <title>Conoideocrella luteorostrata (Hypocreales: Clavicipitaceae), a potential biocontrol fungus for elongate hemlock scale in United States Christmas tree production areas.</title>
        <authorList>
            <person name="Barrett H."/>
            <person name="Lovett B."/>
            <person name="Macias A.M."/>
            <person name="Stajich J.E."/>
            <person name="Kasson M.T."/>
        </authorList>
    </citation>
    <scope>NUCLEOTIDE SEQUENCE</scope>
    <source>
        <strain evidence="2">ARSEF 14590</strain>
    </source>
</reference>
<dbReference type="SUPFAM" id="SSF54427">
    <property type="entry name" value="NTF2-like"/>
    <property type="match status" value="2"/>
</dbReference>
<dbReference type="GO" id="GO:0030638">
    <property type="term" value="P:polyketide metabolic process"/>
    <property type="evidence" value="ECO:0007669"/>
    <property type="project" value="InterPro"/>
</dbReference>
<proteinExistence type="predicted"/>
<name>A0AAJ0CDS6_9HYPO</name>
<dbReference type="PANTHER" id="PTHR38436:SF1">
    <property type="entry name" value="ESTER CYCLASE"/>
    <property type="match status" value="1"/>
</dbReference>
<sequence>MDNGSKRSIQRRAAPEIETPTNQNNVTHWTVDQNKRQMQVTDDAFVARDLARFNHHPDIKVYQGGVVRNLTEHLTDIQLVYATTDLTLHNHDYKIWFGEGDWTVAVESVTGIQNGPLTSLSGGYLPPSNKPIGYDLMTIARWNNGWMMEEYLWSDNPLMYRQVGVLPVPPPKSPPGLELNLATPLSTTSGNETNSSSVNNKAAASRADDALNNGTFTLQSLNLAPDALIYGLTDLPLDAQGYINWLQSMKTAFPDLRLQNKPYEKIIGQGDWTATAAFLSGTHRGELVLPRYISPNPILATGRSFDMLHYTIARWQNGKIVGLRVYLDLFTMIGALGISL</sequence>